<dbReference type="GO" id="GO:0030150">
    <property type="term" value="P:protein import into mitochondrial matrix"/>
    <property type="evidence" value="ECO:0007669"/>
    <property type="project" value="TreeGrafter"/>
</dbReference>
<evidence type="ECO:0000256" key="3">
    <source>
        <dbReference type="ARBA" id="ARBA00023128"/>
    </source>
</evidence>
<evidence type="ECO:0000256" key="1">
    <source>
        <dbReference type="ARBA" id="ARBA00004273"/>
    </source>
</evidence>
<dbReference type="InterPro" id="IPR036869">
    <property type="entry name" value="J_dom_sf"/>
</dbReference>
<dbReference type="OrthoDB" id="240298at2759"/>
<comment type="subcellular location">
    <subcellularLocation>
        <location evidence="1">Mitochondrion inner membrane</location>
    </subcellularLocation>
</comment>
<comment type="caution">
    <text evidence="7">The sequence shown here is derived from an EMBL/GenBank/DDBJ whole genome shotgun (WGS) entry which is preliminary data.</text>
</comment>
<organism evidence="7 8">
    <name type="scientific">Castanea mollissima</name>
    <name type="common">Chinese chestnut</name>
    <dbReference type="NCBI Taxonomy" id="60419"/>
    <lineage>
        <taxon>Eukaryota</taxon>
        <taxon>Viridiplantae</taxon>
        <taxon>Streptophyta</taxon>
        <taxon>Embryophyta</taxon>
        <taxon>Tracheophyta</taxon>
        <taxon>Spermatophyta</taxon>
        <taxon>Magnoliopsida</taxon>
        <taxon>eudicotyledons</taxon>
        <taxon>Gunneridae</taxon>
        <taxon>Pentapetalae</taxon>
        <taxon>rosids</taxon>
        <taxon>fabids</taxon>
        <taxon>Fagales</taxon>
        <taxon>Fagaceae</taxon>
        <taxon>Castanea</taxon>
    </lineage>
</organism>
<dbReference type="PANTHER" id="PTHR12763">
    <property type="match status" value="1"/>
</dbReference>
<sequence>MAAPFIAGFAVAAAAYAGRYGIIAWQAFKARPPRPKFRKFYDGGFQSTMTRREAALILGVREGTPLDKVKEAHRRVMVANHPDAGGNSEKVLLLHGKCYFAIQLGCPWPGIDTFTYIYNGNGWLTIPVAPNHLLIDSVAFFTLTFSSTMAAKLSVQGSDMLNFHYFTTTNTQYRYLIGCKKPSGTCWQKYGLPYLCRMMQASNENKIYQDGTDCIARISPKDGTLLGWVLLHNLRENLVRAGNN</sequence>
<feature type="non-terminal residue" evidence="7">
    <location>
        <position position="1"/>
    </location>
</feature>
<dbReference type="SUPFAM" id="SSF46565">
    <property type="entry name" value="Chaperone J-domain"/>
    <property type="match status" value="1"/>
</dbReference>
<reference evidence="7" key="1">
    <citation type="submission" date="2020-03" db="EMBL/GenBank/DDBJ databases">
        <title>Castanea mollissima Vanexum genome sequencing.</title>
        <authorList>
            <person name="Staton M."/>
        </authorList>
    </citation>
    <scope>NUCLEOTIDE SEQUENCE</scope>
    <source>
        <tissue evidence="7">Leaf</tissue>
    </source>
</reference>
<evidence type="ECO:0000256" key="6">
    <source>
        <dbReference type="ARBA" id="ARBA00063640"/>
    </source>
</evidence>
<gene>
    <name evidence="7" type="ORF">CMV_022792</name>
</gene>
<dbReference type="GO" id="GO:0001405">
    <property type="term" value="C:PAM complex, Tim23 associated import motor"/>
    <property type="evidence" value="ECO:0007669"/>
    <property type="project" value="TreeGrafter"/>
</dbReference>
<comment type="function">
    <text evidence="5">Component of the PAM complex, a complex required for the translocation of transit peptide-containing proteins from the inner membrane into the mitochondrial matrix in an ATP-dependent manner.</text>
</comment>
<evidence type="ECO:0000313" key="8">
    <source>
        <dbReference type="Proteomes" id="UP000737018"/>
    </source>
</evidence>
<dbReference type="PANTHER" id="PTHR12763:SF51">
    <property type="entry name" value="MITOCHONDRIAL IMPORT INNER MEMBRANE TRANSLOCASE SUBUNIT TIM14-3"/>
    <property type="match status" value="1"/>
</dbReference>
<dbReference type="FunFam" id="1.10.287.110:FF:000001">
    <property type="entry name" value="Import inner membrane translocase subunit tim14"/>
    <property type="match status" value="1"/>
</dbReference>
<dbReference type="AlphaFoldDB" id="A0A8J4QIV8"/>
<accession>A0A8J4QIV8</accession>
<keyword evidence="4" id="KW-0472">Membrane</keyword>
<dbReference type="Gene3D" id="1.10.287.110">
    <property type="entry name" value="DnaJ domain"/>
    <property type="match status" value="1"/>
</dbReference>
<dbReference type="GO" id="GO:0001671">
    <property type="term" value="F:ATPase activator activity"/>
    <property type="evidence" value="ECO:0007669"/>
    <property type="project" value="TreeGrafter"/>
</dbReference>
<comment type="subunit">
    <text evidence="6">Probable component of the PAM complex at least composed of a mitochondrial HSP70 protein, TIMM44 and TIMM14. The complex interacts with the TIMM23 component of the TIM17:23 complex.</text>
</comment>
<proteinExistence type="predicted"/>
<evidence type="ECO:0000313" key="7">
    <source>
        <dbReference type="EMBL" id="KAF3951573.1"/>
    </source>
</evidence>
<evidence type="ECO:0000256" key="5">
    <source>
        <dbReference type="ARBA" id="ARBA00059031"/>
    </source>
</evidence>
<evidence type="ECO:0000256" key="2">
    <source>
        <dbReference type="ARBA" id="ARBA00022792"/>
    </source>
</evidence>
<dbReference type="EMBL" id="JRKL02004881">
    <property type="protein sequence ID" value="KAF3951573.1"/>
    <property type="molecule type" value="Genomic_DNA"/>
</dbReference>
<evidence type="ECO:0008006" key="9">
    <source>
        <dbReference type="Google" id="ProtNLM"/>
    </source>
</evidence>
<keyword evidence="8" id="KW-1185">Reference proteome</keyword>
<name>A0A8J4QIV8_9ROSI</name>
<dbReference type="Proteomes" id="UP000737018">
    <property type="component" value="Unassembled WGS sequence"/>
</dbReference>
<keyword evidence="2" id="KW-0999">Mitochondrion inner membrane</keyword>
<protein>
    <recommendedName>
        <fullName evidence="9">J domain-containing protein</fullName>
    </recommendedName>
</protein>
<keyword evidence="3" id="KW-0496">Mitochondrion</keyword>
<evidence type="ECO:0000256" key="4">
    <source>
        <dbReference type="ARBA" id="ARBA00023136"/>
    </source>
</evidence>